<gene>
    <name evidence="8" type="ORF">GLAREA_08419</name>
</gene>
<evidence type="ECO:0000313" key="8">
    <source>
        <dbReference type="EMBL" id="EPE24567.1"/>
    </source>
</evidence>
<dbReference type="InterPro" id="IPR033121">
    <property type="entry name" value="PEPTIDASE_A1"/>
</dbReference>
<dbReference type="GeneID" id="19467468"/>
<dbReference type="InterPro" id="IPR021109">
    <property type="entry name" value="Peptidase_aspartic_dom_sf"/>
</dbReference>
<dbReference type="eggNOG" id="KOG1339">
    <property type="taxonomic scope" value="Eukaryota"/>
</dbReference>
<dbReference type="GO" id="GO:0004190">
    <property type="term" value="F:aspartic-type endopeptidase activity"/>
    <property type="evidence" value="ECO:0007669"/>
    <property type="project" value="UniProtKB-KW"/>
</dbReference>
<dbReference type="Pfam" id="PF00026">
    <property type="entry name" value="Asp"/>
    <property type="match status" value="2"/>
</dbReference>
<feature type="chain" id="PRO_5004518480" evidence="6">
    <location>
        <begin position="23"/>
        <end position="429"/>
    </location>
</feature>
<dbReference type="PROSITE" id="PS00141">
    <property type="entry name" value="ASP_PROTEASE"/>
    <property type="match status" value="1"/>
</dbReference>
<proteinExistence type="inferred from homology"/>
<sequence>MLTSASLMLLFELGYLFLGVQARAIESRNSIPTTEHVFPLMRRSVAPGSKISQLPGIANLTRVGGGVSFSTKVSLGQETYDMIVDTGSSDTWVASKTLQCTYFGIEVSQAFCKFGPLYDRQTFKKIQGQNFRIQYGDGTEATGDMGYDSVTLGGINVPSQEIAVVERAFWQGDSVTSGLLGFSYPSITSAYNGTDPSKDQHRKNQLPYDPLLTTMYKQGSINPVFSLAINRGANNEPAGVLALGGIPSEFQSLTYARTPIARTNFLNEDEPSAAIPSKYEFYALYPEAFLYGPPSSKNTSTMPDPTTLTNDTRRLIHIVDSGTTLNILPQPLAANIAAAYTPPAISPSGGIYVVNCRATPPIFGVQIGGQVFYVNPTDMIMQQGGTCYATVANGGMEAPFILGDPFFKSTVVVFDLERNEVRVGGREFY</sequence>
<dbReference type="InterPro" id="IPR001461">
    <property type="entry name" value="Aspartic_peptidase_A1"/>
</dbReference>
<dbReference type="Gene3D" id="2.40.70.10">
    <property type="entry name" value="Acid Proteases"/>
    <property type="match status" value="2"/>
</dbReference>
<dbReference type="KEGG" id="glz:GLAREA_08419"/>
<feature type="active site" evidence="3">
    <location>
        <position position="320"/>
    </location>
</feature>
<name>S3CDG1_GLAL2</name>
<evidence type="ECO:0000259" key="7">
    <source>
        <dbReference type="PROSITE" id="PS51767"/>
    </source>
</evidence>
<feature type="active site" evidence="3">
    <location>
        <position position="85"/>
    </location>
</feature>
<keyword evidence="6" id="KW-0732">Signal</keyword>
<dbReference type="PANTHER" id="PTHR47966">
    <property type="entry name" value="BETA-SITE APP-CLEAVING ENZYME, ISOFORM A-RELATED"/>
    <property type="match status" value="1"/>
</dbReference>
<reference evidence="8 9" key="1">
    <citation type="journal article" date="2013" name="BMC Genomics">
        <title>Genomics-driven discovery of the pneumocandin biosynthetic gene cluster in the fungus Glarea lozoyensis.</title>
        <authorList>
            <person name="Chen L."/>
            <person name="Yue Q."/>
            <person name="Zhang X."/>
            <person name="Xiang M."/>
            <person name="Wang C."/>
            <person name="Li S."/>
            <person name="Che Y."/>
            <person name="Ortiz-Lopez F.J."/>
            <person name="Bills G.F."/>
            <person name="Liu X."/>
            <person name="An Z."/>
        </authorList>
    </citation>
    <scope>NUCLEOTIDE SEQUENCE [LARGE SCALE GENOMIC DNA]</scope>
    <source>
        <strain evidence="9">ATCC 20868 / MF5171</strain>
    </source>
</reference>
<dbReference type="InterPro" id="IPR001969">
    <property type="entry name" value="Aspartic_peptidase_AS"/>
</dbReference>
<dbReference type="OMA" id="PIFATMY"/>
<evidence type="ECO:0000256" key="5">
    <source>
        <dbReference type="RuleBase" id="RU000454"/>
    </source>
</evidence>
<keyword evidence="9" id="KW-1185">Reference proteome</keyword>
<dbReference type="PROSITE" id="PS51767">
    <property type="entry name" value="PEPTIDASE_A1"/>
    <property type="match status" value="1"/>
</dbReference>
<evidence type="ECO:0000256" key="2">
    <source>
        <dbReference type="ARBA" id="ARBA00022750"/>
    </source>
</evidence>
<dbReference type="PRINTS" id="PR00792">
    <property type="entry name" value="PEPSIN"/>
</dbReference>
<dbReference type="OrthoDB" id="15189at2759"/>
<evidence type="ECO:0000256" key="3">
    <source>
        <dbReference type="PIRSR" id="PIRSR601461-1"/>
    </source>
</evidence>
<keyword evidence="5" id="KW-0378">Hydrolase</keyword>
<dbReference type="HOGENOM" id="CLU_035052_1_0_1"/>
<dbReference type="Proteomes" id="UP000016922">
    <property type="component" value="Unassembled WGS sequence"/>
</dbReference>
<dbReference type="SUPFAM" id="SSF50630">
    <property type="entry name" value="Acid proteases"/>
    <property type="match status" value="1"/>
</dbReference>
<dbReference type="GO" id="GO:0006508">
    <property type="term" value="P:proteolysis"/>
    <property type="evidence" value="ECO:0007669"/>
    <property type="project" value="UniProtKB-KW"/>
</dbReference>
<dbReference type="MEROPS" id="A01.081"/>
<evidence type="ECO:0000313" key="9">
    <source>
        <dbReference type="Proteomes" id="UP000016922"/>
    </source>
</evidence>
<keyword evidence="2 5" id="KW-0064">Aspartyl protease</keyword>
<feature type="disulfide bond" evidence="4">
    <location>
        <begin position="356"/>
        <end position="387"/>
    </location>
</feature>
<protein>
    <submittedName>
        <fullName evidence="8">Acid protease</fullName>
    </submittedName>
</protein>
<dbReference type="RefSeq" id="XP_008088655.1">
    <property type="nucleotide sequence ID" value="XM_008090464.1"/>
</dbReference>
<accession>S3CDG1</accession>
<dbReference type="EMBL" id="KE145373">
    <property type="protein sequence ID" value="EPE24567.1"/>
    <property type="molecule type" value="Genomic_DNA"/>
</dbReference>
<dbReference type="InterPro" id="IPR034164">
    <property type="entry name" value="Pepsin-like_dom"/>
</dbReference>
<evidence type="ECO:0000256" key="6">
    <source>
        <dbReference type="SAM" id="SignalP"/>
    </source>
</evidence>
<keyword evidence="5 8" id="KW-0645">Protease</keyword>
<dbReference type="AlphaFoldDB" id="S3CDG1"/>
<comment type="similarity">
    <text evidence="1 5">Belongs to the peptidase A1 family.</text>
</comment>
<organism evidence="8 9">
    <name type="scientific">Glarea lozoyensis (strain ATCC 20868 / MF5171)</name>
    <dbReference type="NCBI Taxonomy" id="1116229"/>
    <lineage>
        <taxon>Eukaryota</taxon>
        <taxon>Fungi</taxon>
        <taxon>Dikarya</taxon>
        <taxon>Ascomycota</taxon>
        <taxon>Pezizomycotina</taxon>
        <taxon>Leotiomycetes</taxon>
        <taxon>Helotiales</taxon>
        <taxon>Helotiaceae</taxon>
        <taxon>Glarea</taxon>
    </lineage>
</organism>
<feature type="signal peptide" evidence="6">
    <location>
        <begin position="1"/>
        <end position="22"/>
    </location>
</feature>
<dbReference type="GO" id="GO:0000324">
    <property type="term" value="C:fungal-type vacuole"/>
    <property type="evidence" value="ECO:0007669"/>
    <property type="project" value="TreeGrafter"/>
</dbReference>
<keyword evidence="4" id="KW-1015">Disulfide bond</keyword>
<dbReference type="CDD" id="cd05471">
    <property type="entry name" value="pepsin_like"/>
    <property type="match status" value="1"/>
</dbReference>
<feature type="domain" description="Peptidase A1" evidence="7">
    <location>
        <begin position="69"/>
        <end position="424"/>
    </location>
</feature>
<dbReference type="PANTHER" id="PTHR47966:SF47">
    <property type="entry name" value="ENDOPEPTIDASE, PUTATIVE (AFU_ORTHOLOGUE AFUA_3G01220)-RELATED"/>
    <property type="match status" value="1"/>
</dbReference>
<evidence type="ECO:0000256" key="1">
    <source>
        <dbReference type="ARBA" id="ARBA00007447"/>
    </source>
</evidence>
<evidence type="ECO:0000256" key="4">
    <source>
        <dbReference type="PIRSR" id="PIRSR601461-2"/>
    </source>
</evidence>